<accession>A0AAW2QZ71</accession>
<sequence>MMIGKTTTTNATSSAAPNINAQIENETLQLHGADHPGMVLVSVPLTGKNYLNWSHAIKRSLRAKMKLGFIDGTLVKPDVSDAAFEKWIRVDSMVTTWILNLISKDIVEALCIQSLRGLYGFIWMNDMKKKMVGAPGKHFASHTEGRKQSQFQGDTKENLLHELVKLMRGTVEPHVPHQQANKDTHWVVAMNLELQALEQNGTWELTSLPPDKRTIGSRWVFKLKLNPDGSIDRYKARLVAKGYNQIKGVDYFDSASC</sequence>
<evidence type="ECO:0000259" key="1">
    <source>
        <dbReference type="Pfam" id="PF07727"/>
    </source>
</evidence>
<dbReference type="PANTHER" id="PTHR37610">
    <property type="entry name" value="CCHC-TYPE DOMAIN-CONTAINING PROTEIN"/>
    <property type="match status" value="1"/>
</dbReference>
<reference evidence="3" key="2">
    <citation type="journal article" date="2024" name="Plant">
        <title>Genomic evolution and insights into agronomic trait innovations of Sesamum species.</title>
        <authorList>
            <person name="Miao H."/>
            <person name="Wang L."/>
            <person name="Qu L."/>
            <person name="Liu H."/>
            <person name="Sun Y."/>
            <person name="Le M."/>
            <person name="Wang Q."/>
            <person name="Wei S."/>
            <person name="Zheng Y."/>
            <person name="Lin W."/>
            <person name="Duan Y."/>
            <person name="Cao H."/>
            <person name="Xiong S."/>
            <person name="Wang X."/>
            <person name="Wei L."/>
            <person name="Li C."/>
            <person name="Ma Q."/>
            <person name="Ju M."/>
            <person name="Zhao R."/>
            <person name="Li G."/>
            <person name="Mu C."/>
            <person name="Tian Q."/>
            <person name="Mei H."/>
            <person name="Zhang T."/>
            <person name="Gao T."/>
            <person name="Zhang H."/>
        </authorList>
    </citation>
    <scope>NUCLEOTIDE SEQUENCE</scope>
    <source>
        <strain evidence="3">KEN8</strain>
    </source>
</reference>
<dbReference type="InterPro" id="IPR029472">
    <property type="entry name" value="Copia-like_N"/>
</dbReference>
<reference evidence="3" key="1">
    <citation type="submission" date="2020-06" db="EMBL/GenBank/DDBJ databases">
        <authorList>
            <person name="Li T."/>
            <person name="Hu X."/>
            <person name="Zhang T."/>
            <person name="Song X."/>
            <person name="Zhang H."/>
            <person name="Dai N."/>
            <person name="Sheng W."/>
            <person name="Hou X."/>
            <person name="Wei L."/>
        </authorList>
    </citation>
    <scope>NUCLEOTIDE SEQUENCE</scope>
    <source>
        <strain evidence="3">KEN8</strain>
        <tissue evidence="3">Leaf</tissue>
    </source>
</reference>
<dbReference type="InterPro" id="IPR013103">
    <property type="entry name" value="RVT_2"/>
</dbReference>
<gene>
    <name evidence="3" type="ORF">Scaly_0988300</name>
</gene>
<name>A0AAW2QZ71_9LAMI</name>
<protein>
    <submittedName>
        <fullName evidence="3">Retrovirus-related Pol polyprotein from transposon RE2</fullName>
    </submittedName>
</protein>
<dbReference type="EMBL" id="JACGWM010000005">
    <property type="protein sequence ID" value="KAL0373067.1"/>
    <property type="molecule type" value="Genomic_DNA"/>
</dbReference>
<feature type="domain" description="Reverse transcriptase Ty1/copia-type" evidence="1">
    <location>
        <begin position="200"/>
        <end position="255"/>
    </location>
</feature>
<organism evidence="3">
    <name type="scientific">Sesamum calycinum</name>
    <dbReference type="NCBI Taxonomy" id="2727403"/>
    <lineage>
        <taxon>Eukaryota</taxon>
        <taxon>Viridiplantae</taxon>
        <taxon>Streptophyta</taxon>
        <taxon>Embryophyta</taxon>
        <taxon>Tracheophyta</taxon>
        <taxon>Spermatophyta</taxon>
        <taxon>Magnoliopsida</taxon>
        <taxon>eudicotyledons</taxon>
        <taxon>Gunneridae</taxon>
        <taxon>Pentapetalae</taxon>
        <taxon>asterids</taxon>
        <taxon>lamiids</taxon>
        <taxon>Lamiales</taxon>
        <taxon>Pedaliaceae</taxon>
        <taxon>Sesamum</taxon>
    </lineage>
</organism>
<proteinExistence type="predicted"/>
<dbReference type="Pfam" id="PF14244">
    <property type="entry name" value="Retrotran_gag_3"/>
    <property type="match status" value="1"/>
</dbReference>
<dbReference type="AlphaFoldDB" id="A0AAW2QZ71"/>
<feature type="domain" description="Retrotransposon Copia-like N-terminal" evidence="2">
    <location>
        <begin position="31"/>
        <end position="78"/>
    </location>
</feature>
<comment type="caution">
    <text evidence="3">The sequence shown here is derived from an EMBL/GenBank/DDBJ whole genome shotgun (WGS) entry which is preliminary data.</text>
</comment>
<evidence type="ECO:0000259" key="2">
    <source>
        <dbReference type="Pfam" id="PF14244"/>
    </source>
</evidence>
<dbReference type="Pfam" id="PF07727">
    <property type="entry name" value="RVT_2"/>
    <property type="match status" value="1"/>
</dbReference>
<dbReference type="PANTHER" id="PTHR37610:SF40">
    <property type="entry name" value="OS01G0909600 PROTEIN"/>
    <property type="match status" value="1"/>
</dbReference>
<evidence type="ECO:0000313" key="3">
    <source>
        <dbReference type="EMBL" id="KAL0373067.1"/>
    </source>
</evidence>